<dbReference type="InterPro" id="IPR014030">
    <property type="entry name" value="Ketoacyl_synth_N"/>
</dbReference>
<dbReference type="EMBL" id="VLPL01000002">
    <property type="protein sequence ID" value="TSJ46449.1"/>
    <property type="molecule type" value="Genomic_DNA"/>
</dbReference>
<dbReference type="AlphaFoldDB" id="A0A556N321"/>
<keyword evidence="3" id="KW-1185">Reference proteome</keyword>
<evidence type="ECO:0000259" key="1">
    <source>
        <dbReference type="Pfam" id="PF13723"/>
    </source>
</evidence>
<evidence type="ECO:0000313" key="2">
    <source>
        <dbReference type="EMBL" id="TSJ46449.1"/>
    </source>
</evidence>
<dbReference type="GO" id="GO:0016746">
    <property type="term" value="F:acyltransferase activity"/>
    <property type="evidence" value="ECO:0007669"/>
    <property type="project" value="InterPro"/>
</dbReference>
<dbReference type="InterPro" id="IPR016039">
    <property type="entry name" value="Thiolase-like"/>
</dbReference>
<evidence type="ECO:0000313" key="3">
    <source>
        <dbReference type="Proteomes" id="UP000316008"/>
    </source>
</evidence>
<dbReference type="OrthoDB" id="1404523at2"/>
<proteinExistence type="predicted"/>
<comment type="caution">
    <text evidence="2">The sequence shown here is derived from an EMBL/GenBank/DDBJ whole genome shotgun (WGS) entry which is preliminary data.</text>
</comment>
<dbReference type="Pfam" id="PF13723">
    <property type="entry name" value="Ketoacyl-synt_2"/>
    <property type="match status" value="1"/>
</dbReference>
<sequence length="345" mass="38877">MYIKDLYAISPQKTHDLSFENGDWKVLNEYIYKAIEPSYQDLIPNAQLRRMGKAVRMGMGVSLPLLGRNPKPDGIIFGTANGGLEDCIKFLNQIVEYNEGTLTPTNFVQSTPNALAGQIALLSENMSYNVTHVNGSLAFESALLDASLFFDEHAKEEKRLLLGAVEEISDYNYNIDRLGERFKKELVSNEELLDSETGGSYCGEGSTQFYLSNNPENSLAKFTAFKQSSHLFHDEIAEFVMRFLEEQNLTASDIDCLLLGRNGDVTTDSWYQKVEQLFGEKPTVYFKKSVGEYRTVSAFASYLAVRLLNGQAHYLIENGATVKPRTILIYNHFDAVRHSLILIQK</sequence>
<organism evidence="2 3">
    <name type="scientific">Fluviicola chungangensis</name>
    <dbReference type="NCBI Taxonomy" id="2597671"/>
    <lineage>
        <taxon>Bacteria</taxon>
        <taxon>Pseudomonadati</taxon>
        <taxon>Bacteroidota</taxon>
        <taxon>Flavobacteriia</taxon>
        <taxon>Flavobacteriales</taxon>
        <taxon>Crocinitomicaceae</taxon>
        <taxon>Fluviicola</taxon>
    </lineage>
</organism>
<accession>A0A556N321</accession>
<feature type="domain" description="Beta-ketoacyl synthase-like N-terminal" evidence="1">
    <location>
        <begin position="38"/>
        <end position="173"/>
    </location>
</feature>
<dbReference type="SUPFAM" id="SSF53901">
    <property type="entry name" value="Thiolase-like"/>
    <property type="match status" value="1"/>
</dbReference>
<dbReference type="RefSeq" id="WP_144331986.1">
    <property type="nucleotide sequence ID" value="NZ_VLPL01000002.1"/>
</dbReference>
<protein>
    <submittedName>
        <fullName evidence="2">Beta-ketoacyl synthase chain length factor</fullName>
    </submittedName>
</protein>
<dbReference type="Proteomes" id="UP000316008">
    <property type="component" value="Unassembled WGS sequence"/>
</dbReference>
<reference evidence="2 3" key="1">
    <citation type="submission" date="2019-07" db="EMBL/GenBank/DDBJ databases">
        <authorList>
            <person name="Huq M.A."/>
        </authorList>
    </citation>
    <scope>NUCLEOTIDE SEQUENCE [LARGE SCALE GENOMIC DNA]</scope>
    <source>
        <strain evidence="2 3">MAH-3</strain>
    </source>
</reference>
<name>A0A556N321_9FLAO</name>
<gene>
    <name evidence="2" type="ORF">FO442_04630</name>
</gene>